<reference evidence="7" key="1">
    <citation type="submission" date="2015-02" db="EMBL/GenBank/DDBJ databases">
        <title>A transcriptome of Wollemia nobilis - a relic of Gondwana.</title>
        <authorList>
            <person name="Chia J.Y."/>
            <person name="Leong Y.S."/>
            <person name="Abdul Karim S."/>
            <person name="Wan Azmi N."/>
            <person name="Hercus R."/>
            <person name="Croft L."/>
        </authorList>
    </citation>
    <scope>NUCLEOTIDE SEQUENCE</scope>
    <source>
        <strain evidence="7">MaeBrown</strain>
        <tissue evidence="7">Leaf</tissue>
    </source>
</reference>
<organism evidence="7">
    <name type="scientific">Wollemia nobilis</name>
    <dbReference type="NCBI Taxonomy" id="56998"/>
    <lineage>
        <taxon>Eukaryota</taxon>
        <taxon>Viridiplantae</taxon>
        <taxon>Streptophyta</taxon>
        <taxon>Embryophyta</taxon>
        <taxon>Tracheophyta</taxon>
        <taxon>Spermatophyta</taxon>
        <taxon>Pinopsida</taxon>
        <taxon>Pinidae</taxon>
        <taxon>Conifers II</taxon>
        <taxon>Araucariales</taxon>
        <taxon>Araucariaceae</taxon>
        <taxon>Wollemia</taxon>
    </lineage>
</organism>
<dbReference type="Pfam" id="PF01582">
    <property type="entry name" value="TIR"/>
    <property type="match status" value="1"/>
</dbReference>
<evidence type="ECO:0000256" key="5">
    <source>
        <dbReference type="SAM" id="MobiDB-lite"/>
    </source>
</evidence>
<evidence type="ECO:0000256" key="1">
    <source>
        <dbReference type="ARBA" id="ARBA00011982"/>
    </source>
</evidence>
<evidence type="ECO:0000259" key="6">
    <source>
        <dbReference type="PROSITE" id="PS50104"/>
    </source>
</evidence>
<dbReference type="Gene3D" id="3.40.50.10140">
    <property type="entry name" value="Toll/interleukin-1 receptor homology (TIR) domain"/>
    <property type="match status" value="1"/>
</dbReference>
<evidence type="ECO:0000256" key="3">
    <source>
        <dbReference type="ARBA" id="ARBA00023027"/>
    </source>
</evidence>
<evidence type="ECO:0000256" key="2">
    <source>
        <dbReference type="ARBA" id="ARBA00022801"/>
    </source>
</evidence>
<dbReference type="PANTHER" id="PTHR32009:SF39">
    <property type="entry name" value="TIR DOMAIN-CONTAINING PROTEIN"/>
    <property type="match status" value="1"/>
</dbReference>
<feature type="compositionally biased region" description="Low complexity" evidence="5">
    <location>
        <begin position="31"/>
        <end position="44"/>
    </location>
</feature>
<name>A0A0C9QR81_9CONI</name>
<keyword evidence="2" id="KW-0378">Hydrolase</keyword>
<keyword evidence="3" id="KW-0520">NAD</keyword>
<accession>A0A0C9QR81</accession>
<feature type="region of interest" description="Disordered" evidence="5">
    <location>
        <begin position="28"/>
        <end position="47"/>
    </location>
</feature>
<proteinExistence type="predicted"/>
<dbReference type="InterPro" id="IPR000157">
    <property type="entry name" value="TIR_dom"/>
</dbReference>
<dbReference type="AlphaFoldDB" id="A0A0C9QR81"/>
<dbReference type="EMBL" id="GCHU01012995">
    <property type="protein sequence ID" value="JAG87255.1"/>
    <property type="molecule type" value="Transcribed_RNA"/>
</dbReference>
<dbReference type="PROSITE" id="PS50104">
    <property type="entry name" value="TIR"/>
    <property type="match status" value="1"/>
</dbReference>
<dbReference type="GO" id="GO:0061809">
    <property type="term" value="F:NAD+ nucleosidase activity, cyclic ADP-ribose generating"/>
    <property type="evidence" value="ECO:0007669"/>
    <property type="project" value="UniProtKB-EC"/>
</dbReference>
<dbReference type="SMART" id="SM00255">
    <property type="entry name" value="TIR"/>
    <property type="match status" value="1"/>
</dbReference>
<sequence>MGSCLSVIINACNEVFLSAIPSLQPSTTVQPPSGSMGSTSSSPGNASQPLVGCGKFDVFINHRGIDVKTSLASTIYNTLDLLRVRAFLDRDELEAGEESWDAIKKAISDALVHIAIFSPNYAQSPWCLDELVLMLQSGKKIIPIFYHVEPSHLRWVAEGKEGAYSPAFSKHEEKRRYTTQQLEEWKNALKKASYLYGFEVNERQK</sequence>
<evidence type="ECO:0000313" key="7">
    <source>
        <dbReference type="EMBL" id="JAG87255.1"/>
    </source>
</evidence>
<protein>
    <recommendedName>
        <fullName evidence="1">ADP-ribosyl cyclase/cyclic ADP-ribose hydrolase</fullName>
        <ecNumber evidence="1">3.2.2.6</ecNumber>
    </recommendedName>
</protein>
<comment type="catalytic activity">
    <reaction evidence="4">
        <text>NAD(+) + H2O = ADP-D-ribose + nicotinamide + H(+)</text>
        <dbReference type="Rhea" id="RHEA:16301"/>
        <dbReference type="ChEBI" id="CHEBI:15377"/>
        <dbReference type="ChEBI" id="CHEBI:15378"/>
        <dbReference type="ChEBI" id="CHEBI:17154"/>
        <dbReference type="ChEBI" id="CHEBI:57540"/>
        <dbReference type="ChEBI" id="CHEBI:57967"/>
        <dbReference type="EC" id="3.2.2.6"/>
    </reaction>
    <physiologicalReaction direction="left-to-right" evidence="4">
        <dbReference type="Rhea" id="RHEA:16302"/>
    </physiologicalReaction>
</comment>
<evidence type="ECO:0000256" key="4">
    <source>
        <dbReference type="ARBA" id="ARBA00047304"/>
    </source>
</evidence>
<dbReference type="GO" id="GO:0007165">
    <property type="term" value="P:signal transduction"/>
    <property type="evidence" value="ECO:0007669"/>
    <property type="project" value="InterPro"/>
</dbReference>
<feature type="domain" description="TIR" evidence="6">
    <location>
        <begin position="54"/>
        <end position="193"/>
    </location>
</feature>
<dbReference type="InterPro" id="IPR035897">
    <property type="entry name" value="Toll_tir_struct_dom_sf"/>
</dbReference>
<dbReference type="PANTHER" id="PTHR32009">
    <property type="entry name" value="TMV RESISTANCE PROTEIN N-LIKE"/>
    <property type="match status" value="1"/>
</dbReference>
<dbReference type="SUPFAM" id="SSF52200">
    <property type="entry name" value="Toll/Interleukin receptor TIR domain"/>
    <property type="match status" value="1"/>
</dbReference>
<dbReference type="EC" id="3.2.2.6" evidence="1"/>